<dbReference type="Proteomes" id="UP000250572">
    <property type="component" value="Unassembled WGS sequence"/>
</dbReference>
<dbReference type="GO" id="GO:0000981">
    <property type="term" value="F:DNA-binding transcription factor activity, RNA polymerase II-specific"/>
    <property type="evidence" value="ECO:0007669"/>
    <property type="project" value="TreeGrafter"/>
</dbReference>
<keyword evidence="3 4" id="KW-0539">Nucleus</keyword>
<feature type="region of interest" description="Disordered" evidence="5">
    <location>
        <begin position="346"/>
        <end position="372"/>
    </location>
</feature>
<dbReference type="AlphaFoldDB" id="A0A315VPS9"/>
<evidence type="ECO:0000256" key="3">
    <source>
        <dbReference type="ARBA" id="ARBA00023242"/>
    </source>
</evidence>
<comment type="caution">
    <text evidence="7">The sequence shown here is derived from an EMBL/GenBank/DDBJ whole genome shotgun (WGS) entry which is preliminary data.</text>
</comment>
<dbReference type="EMBL" id="NHOQ01001318">
    <property type="protein sequence ID" value="PWA25247.1"/>
    <property type="molecule type" value="Genomic_DNA"/>
</dbReference>
<keyword evidence="8" id="KW-1185">Reference proteome</keyword>
<evidence type="ECO:0000313" key="7">
    <source>
        <dbReference type="EMBL" id="PWA25247.1"/>
    </source>
</evidence>
<dbReference type="CDD" id="cd20020">
    <property type="entry name" value="FH_FOXF"/>
    <property type="match status" value="1"/>
</dbReference>
<dbReference type="InterPro" id="IPR051770">
    <property type="entry name" value="Forkhead_box_regulator"/>
</dbReference>
<dbReference type="FunFam" id="1.10.10.10:FF:000071">
    <property type="entry name" value="Forkhead box F1"/>
    <property type="match status" value="1"/>
</dbReference>
<dbReference type="Pfam" id="PF00250">
    <property type="entry name" value="Forkhead"/>
    <property type="match status" value="1"/>
</dbReference>
<dbReference type="InterPro" id="IPR036388">
    <property type="entry name" value="WH-like_DNA-bd_sf"/>
</dbReference>
<protein>
    <recommendedName>
        <fullName evidence="6">Fork-head domain-containing protein</fullName>
    </recommendedName>
</protein>
<dbReference type="GO" id="GO:0000978">
    <property type="term" value="F:RNA polymerase II cis-regulatory region sequence-specific DNA binding"/>
    <property type="evidence" value="ECO:0007669"/>
    <property type="project" value="TreeGrafter"/>
</dbReference>
<dbReference type="InterPro" id="IPR001766">
    <property type="entry name" value="Fork_head_dom"/>
</dbReference>
<dbReference type="PROSITE" id="PS00657">
    <property type="entry name" value="FORK_HEAD_1"/>
    <property type="match status" value="1"/>
</dbReference>
<dbReference type="PRINTS" id="PR00053">
    <property type="entry name" value="FORKHEAD"/>
</dbReference>
<reference evidence="7 8" key="1">
    <citation type="journal article" date="2018" name="G3 (Bethesda)">
        <title>A High-Quality Reference Genome for the Invasive Mosquitofish Gambusia affinis Using a Chicago Library.</title>
        <authorList>
            <person name="Hoffberg S.L."/>
            <person name="Troendle N.J."/>
            <person name="Glenn T.C."/>
            <person name="Mahmud O."/>
            <person name="Louha S."/>
            <person name="Chalopin D."/>
            <person name="Bennetzen J.L."/>
            <person name="Mauricio R."/>
        </authorList>
    </citation>
    <scope>NUCLEOTIDE SEQUENCE [LARGE SCALE GENOMIC DNA]</scope>
    <source>
        <strain evidence="7">NE01/NJP1002.9</strain>
        <tissue evidence="7">Muscle</tissue>
    </source>
</reference>
<dbReference type="PANTHER" id="PTHR46262:SF3">
    <property type="entry name" value="FORKHEAD BOX PROTEIN F2"/>
    <property type="match status" value="1"/>
</dbReference>
<evidence type="ECO:0000256" key="2">
    <source>
        <dbReference type="ARBA" id="ARBA00023125"/>
    </source>
</evidence>
<evidence type="ECO:0000256" key="4">
    <source>
        <dbReference type="PROSITE-ProRule" id="PRU00089"/>
    </source>
</evidence>
<evidence type="ECO:0000256" key="1">
    <source>
        <dbReference type="ARBA" id="ARBA00004123"/>
    </source>
</evidence>
<feature type="compositionally biased region" description="Basic and acidic residues" evidence="5">
    <location>
        <begin position="361"/>
        <end position="372"/>
    </location>
</feature>
<dbReference type="InterPro" id="IPR036390">
    <property type="entry name" value="WH_DNA-bd_sf"/>
</dbReference>
<evidence type="ECO:0000256" key="5">
    <source>
        <dbReference type="SAM" id="MobiDB-lite"/>
    </source>
</evidence>
<dbReference type="GO" id="GO:0048731">
    <property type="term" value="P:system development"/>
    <property type="evidence" value="ECO:0007669"/>
    <property type="project" value="UniProtKB-ARBA"/>
</dbReference>
<feature type="DNA-binding region" description="Fork-head" evidence="4">
    <location>
        <begin position="51"/>
        <end position="145"/>
    </location>
</feature>
<dbReference type="GO" id="GO:0009887">
    <property type="term" value="P:animal organ morphogenesis"/>
    <property type="evidence" value="ECO:0007669"/>
    <property type="project" value="TreeGrafter"/>
</dbReference>
<evidence type="ECO:0000313" key="8">
    <source>
        <dbReference type="Proteomes" id="UP000250572"/>
    </source>
</evidence>
<dbReference type="SMART" id="SM00339">
    <property type="entry name" value="FH"/>
    <property type="match status" value="1"/>
</dbReference>
<evidence type="ECO:0000259" key="6">
    <source>
        <dbReference type="PROSITE" id="PS50039"/>
    </source>
</evidence>
<dbReference type="InterPro" id="IPR030456">
    <property type="entry name" value="TF_fork_head_CS_2"/>
</dbReference>
<dbReference type="Gene3D" id="1.10.10.10">
    <property type="entry name" value="Winged helix-like DNA-binding domain superfamily/Winged helix DNA-binding domain"/>
    <property type="match status" value="1"/>
</dbReference>
<gene>
    <name evidence="7" type="ORF">CCH79_00005365</name>
</gene>
<keyword evidence="2 4" id="KW-0238">DNA-binding</keyword>
<feature type="domain" description="Fork-head" evidence="6">
    <location>
        <begin position="51"/>
        <end position="145"/>
    </location>
</feature>
<organism evidence="7 8">
    <name type="scientific">Gambusia affinis</name>
    <name type="common">Western mosquitofish</name>
    <name type="synonym">Heterandria affinis</name>
    <dbReference type="NCBI Taxonomy" id="33528"/>
    <lineage>
        <taxon>Eukaryota</taxon>
        <taxon>Metazoa</taxon>
        <taxon>Chordata</taxon>
        <taxon>Craniata</taxon>
        <taxon>Vertebrata</taxon>
        <taxon>Euteleostomi</taxon>
        <taxon>Actinopterygii</taxon>
        <taxon>Neopterygii</taxon>
        <taxon>Teleostei</taxon>
        <taxon>Neoteleostei</taxon>
        <taxon>Acanthomorphata</taxon>
        <taxon>Ovalentaria</taxon>
        <taxon>Atherinomorphae</taxon>
        <taxon>Cyprinodontiformes</taxon>
        <taxon>Poeciliidae</taxon>
        <taxon>Poeciliinae</taxon>
        <taxon>Gambusia</taxon>
    </lineage>
</organism>
<dbReference type="PROSITE" id="PS50039">
    <property type="entry name" value="FORK_HEAD_3"/>
    <property type="match status" value="1"/>
</dbReference>
<dbReference type="GO" id="GO:0005634">
    <property type="term" value="C:nucleus"/>
    <property type="evidence" value="ECO:0007669"/>
    <property type="project" value="UniProtKB-SubCell"/>
</dbReference>
<dbReference type="InterPro" id="IPR018122">
    <property type="entry name" value="TF_fork_head_CS_1"/>
</dbReference>
<dbReference type="STRING" id="33528.ENSGAFP00000031787"/>
<proteinExistence type="predicted"/>
<name>A0A315VPS9_GAMAF</name>
<accession>A0A315VPS9</accession>
<sequence>MTAEMPQQQQLDPCDSARSCAALLSLQPDLENAQGALRGKKSTSSLRRPEKPPYSYIALIVMAIQNSPSKRVTLSEIYQFLQATFSFFRGTYQGWKNSIRHNLSLNECFIKLPKSLGRPGKGHYWTIDAGSEFMFEEGSFRRRPRGFRRKSQAVKPVHRMMNGIGFGASMLAQNFDFQSPQASISYHSNYNLDLVGSAVQGGFEGLGVGHHIPHISPTSMTSYVTACETASHTNYYPDSSSSSCPLHSSSTTRATLDRTCAYENAASQWNAPGVSSHRKQHVLPSRCNNPATSPYFLPQIHFHHNTRESSEVAAGSPRYCSPSAVQATERKKLVLNLNGISSFHPSTGESDYPQLHHHHNHSDCQDYGDGEHRRIPPALPALQAVEHVFVLENETTYPWNVNVSRCVSSFHLNSNSFN</sequence>
<dbReference type="SUPFAM" id="SSF46785">
    <property type="entry name" value="Winged helix' DNA-binding domain"/>
    <property type="match status" value="1"/>
</dbReference>
<comment type="subcellular location">
    <subcellularLocation>
        <location evidence="1 4">Nucleus</location>
    </subcellularLocation>
</comment>
<dbReference type="PANTHER" id="PTHR46262">
    <property type="entry name" value="FORKHEAD BOX PROTEIN BINIOU"/>
    <property type="match status" value="1"/>
</dbReference>
<dbReference type="PROSITE" id="PS00658">
    <property type="entry name" value="FORK_HEAD_2"/>
    <property type="match status" value="1"/>
</dbReference>